<evidence type="ECO:0000256" key="4">
    <source>
        <dbReference type="HAMAP-Rule" id="MF_00434"/>
    </source>
</evidence>
<dbReference type="EMBL" id="WUUU01000294">
    <property type="protein sequence ID" value="MXR22473.1"/>
    <property type="molecule type" value="Genomic_DNA"/>
</dbReference>
<dbReference type="PANTHER" id="PTHR12599:SF0">
    <property type="entry name" value="PTERIN-4-ALPHA-CARBINOLAMINE DEHYDRATASE"/>
    <property type="match status" value="1"/>
</dbReference>
<dbReference type="GO" id="GO:0008124">
    <property type="term" value="F:4-alpha-hydroxytetrahydrobiopterin dehydratase activity"/>
    <property type="evidence" value="ECO:0007669"/>
    <property type="project" value="UniProtKB-UniRule"/>
</dbReference>
<dbReference type="HAMAP" id="MF_00434">
    <property type="entry name" value="Pterin_4_alpha"/>
    <property type="match status" value="1"/>
</dbReference>
<comment type="caution">
    <text evidence="5">The sequence shown here is derived from an EMBL/GenBank/DDBJ whole genome shotgun (WGS) entry which is preliminary data.</text>
</comment>
<reference evidence="5 6" key="1">
    <citation type="submission" date="2019-12" db="EMBL/GenBank/DDBJ databases">
        <title>Isolation and characterization of three novel carbon monoxide-oxidizing members of Halobacteria from salione crusts and soils.</title>
        <authorList>
            <person name="Myers M.R."/>
            <person name="King G.M."/>
        </authorList>
    </citation>
    <scope>NUCLEOTIDE SEQUENCE [LARGE SCALE GENOMIC DNA]</scope>
    <source>
        <strain evidence="5 6">PCN9</strain>
    </source>
</reference>
<evidence type="ECO:0000256" key="2">
    <source>
        <dbReference type="ARBA" id="ARBA00006472"/>
    </source>
</evidence>
<comment type="similarity">
    <text evidence="2 4">Belongs to the pterin-4-alpha-carbinolamine dehydratase family.</text>
</comment>
<protein>
    <recommendedName>
        <fullName evidence="4">Putative pterin-4-alpha-carbinolamine dehydratase</fullName>
        <shortName evidence="4">PHS</shortName>
        <ecNumber evidence="4">4.2.1.96</ecNumber>
    </recommendedName>
    <alternativeName>
        <fullName evidence="4">4-alpha-hydroxy-tetrahydropterin dehydratase</fullName>
    </alternativeName>
    <alternativeName>
        <fullName evidence="4">Pterin carbinolamine dehydratase</fullName>
        <shortName evidence="4">PCD</shortName>
    </alternativeName>
</protein>
<dbReference type="PANTHER" id="PTHR12599">
    <property type="entry name" value="PTERIN-4-ALPHA-CARBINOLAMINE DEHYDRATASE"/>
    <property type="match status" value="1"/>
</dbReference>
<dbReference type="AlphaFoldDB" id="A0A6B0SSC9"/>
<name>A0A6B0SSC9_9EURY</name>
<keyword evidence="3 4" id="KW-0456">Lyase</keyword>
<dbReference type="Pfam" id="PF01329">
    <property type="entry name" value="Pterin_4a"/>
    <property type="match status" value="1"/>
</dbReference>
<dbReference type="Gene3D" id="3.30.1360.20">
    <property type="entry name" value="Transcriptional coactivator/pterin dehydratase"/>
    <property type="match status" value="1"/>
</dbReference>
<dbReference type="RefSeq" id="WP_159527790.1">
    <property type="nucleotide sequence ID" value="NZ_WUUU01000294.1"/>
</dbReference>
<accession>A0A6B0SSC9</accession>
<dbReference type="OrthoDB" id="10495at2157"/>
<evidence type="ECO:0000313" key="5">
    <source>
        <dbReference type="EMBL" id="MXR22473.1"/>
    </source>
</evidence>
<proteinExistence type="inferred from homology"/>
<dbReference type="Proteomes" id="UP000471521">
    <property type="component" value="Unassembled WGS sequence"/>
</dbReference>
<organism evidence="5 6">
    <name type="scientific">Halobacterium bonnevillei</name>
    <dbReference type="NCBI Taxonomy" id="2692200"/>
    <lineage>
        <taxon>Archaea</taxon>
        <taxon>Methanobacteriati</taxon>
        <taxon>Methanobacteriota</taxon>
        <taxon>Stenosarchaea group</taxon>
        <taxon>Halobacteria</taxon>
        <taxon>Halobacteriales</taxon>
        <taxon>Halobacteriaceae</taxon>
        <taxon>Halobacterium</taxon>
    </lineage>
</organism>
<evidence type="ECO:0000256" key="1">
    <source>
        <dbReference type="ARBA" id="ARBA00001554"/>
    </source>
</evidence>
<evidence type="ECO:0000256" key="3">
    <source>
        <dbReference type="ARBA" id="ARBA00023239"/>
    </source>
</evidence>
<sequence length="91" mass="10446">MSDVLTADEVEDRLPDGWRLSGDEIVRTYEFDEYLKGVAFASEVGELADEEFHHPEIRIRYDEVEVRFTSHEAGGVTDRDVELADRCNGLR</sequence>
<dbReference type="GO" id="GO:0006729">
    <property type="term" value="P:tetrahydrobiopterin biosynthetic process"/>
    <property type="evidence" value="ECO:0007669"/>
    <property type="project" value="InterPro"/>
</dbReference>
<comment type="catalytic activity">
    <reaction evidence="1 4">
        <text>(4aS,6R)-4a-hydroxy-L-erythro-5,6,7,8-tetrahydrobiopterin = (6R)-L-erythro-6,7-dihydrobiopterin + H2O</text>
        <dbReference type="Rhea" id="RHEA:11920"/>
        <dbReference type="ChEBI" id="CHEBI:15377"/>
        <dbReference type="ChEBI" id="CHEBI:15642"/>
        <dbReference type="ChEBI" id="CHEBI:43120"/>
        <dbReference type="EC" id="4.2.1.96"/>
    </reaction>
</comment>
<dbReference type="SUPFAM" id="SSF55248">
    <property type="entry name" value="PCD-like"/>
    <property type="match status" value="1"/>
</dbReference>
<dbReference type="CDD" id="cd00488">
    <property type="entry name" value="PCD_DCoH"/>
    <property type="match status" value="1"/>
</dbReference>
<dbReference type="NCBIfam" id="NF002017">
    <property type="entry name" value="PRK00823.1-2"/>
    <property type="match status" value="1"/>
</dbReference>
<dbReference type="InterPro" id="IPR001533">
    <property type="entry name" value="Pterin_deHydtase"/>
</dbReference>
<evidence type="ECO:0000313" key="6">
    <source>
        <dbReference type="Proteomes" id="UP000471521"/>
    </source>
</evidence>
<gene>
    <name evidence="5" type="ORF">GRX66_18495</name>
</gene>
<keyword evidence="6" id="KW-1185">Reference proteome</keyword>
<dbReference type="EC" id="4.2.1.96" evidence="4"/>
<dbReference type="InterPro" id="IPR036428">
    <property type="entry name" value="PCD_sf"/>
</dbReference>